<keyword evidence="3 8" id="KW-0812">Transmembrane</keyword>
<comment type="caution">
    <text evidence="10">The sequence shown here is derived from an EMBL/GenBank/DDBJ whole genome shotgun (WGS) entry which is preliminary data.</text>
</comment>
<feature type="transmembrane region" description="Helical" evidence="8">
    <location>
        <begin position="184"/>
        <end position="202"/>
    </location>
</feature>
<feature type="transmembrane region" description="Helical" evidence="8">
    <location>
        <begin position="278"/>
        <end position="300"/>
    </location>
</feature>
<feature type="transmembrane region" description="Helical" evidence="8">
    <location>
        <begin position="442"/>
        <end position="463"/>
    </location>
</feature>
<dbReference type="PROSITE" id="PS50850">
    <property type="entry name" value="MFS"/>
    <property type="match status" value="1"/>
</dbReference>
<dbReference type="PANTHER" id="PTHR43791">
    <property type="entry name" value="PERMEASE-RELATED"/>
    <property type="match status" value="1"/>
</dbReference>
<comment type="subcellular location">
    <subcellularLocation>
        <location evidence="1">Membrane</location>
        <topology evidence="1">Multi-pass membrane protein</topology>
    </subcellularLocation>
</comment>
<sequence length="562" mass="62294">MAASCLCDISPLSFYARSSRYSPEAVSKTLVPSSILRPPAGAMARQGNEGPQHGQKVPDVVHDKPVQDLDEDEEMAIALQNYVPGTAEEKRLVRKIDCILLPCLWWMYVLAYLDRGNIVSSLPPEDFRPRRLTKHKANANAAGMSEDLGMDDKDYSMLVYLFFVGYFLCEVPSNMIMSKCRPSIYLPTIIWVWGCVVIALSQAKNYQGFLAGRFFLGCIEAGLFPGSIFLLTCWYSKAEIGKRFCIFYTSGCIAPALGGIMAGAIIKGLEGARGIPGWRWLLIVEGILTVVCGFGLYFILPDYPRNARFFTPEQRRLAHIRILFDRKLTVHATSRQMTSWQAFKAVVTDGKTWFFLISYSIIIMGMSISYFVPTILKTMGYTSVTAQWMTVPIWITGAVSQLALSWSSDKTQDRRWHNVGLFCLSAAACLVSAFVKSAVAKYVMMCVLVAGLYTGLPLMLNWTSESIPFPDHKRSIAIAFVNSFGHLAIIYGSYLWPSINAPQHRLGFATLTGACLGGALIAIAAPWIFKLLPAVPATKAEREILALQGEQEAVTIENPTKN</sequence>
<proteinExistence type="predicted"/>
<evidence type="ECO:0000256" key="6">
    <source>
        <dbReference type="ARBA" id="ARBA00023180"/>
    </source>
</evidence>
<dbReference type="GO" id="GO:0016020">
    <property type="term" value="C:membrane"/>
    <property type="evidence" value="ECO:0007669"/>
    <property type="project" value="UniProtKB-SubCell"/>
</dbReference>
<dbReference type="FunFam" id="1.20.1250.20:FF:000057">
    <property type="entry name" value="MFS general substrate transporter"/>
    <property type="match status" value="1"/>
</dbReference>
<feature type="domain" description="Major facilitator superfamily (MFS) profile" evidence="9">
    <location>
        <begin position="100"/>
        <end position="536"/>
    </location>
</feature>
<feature type="transmembrane region" description="Helical" evidence="8">
    <location>
        <begin position="384"/>
        <end position="404"/>
    </location>
</feature>
<dbReference type="Gene3D" id="1.20.1250.20">
    <property type="entry name" value="MFS general substrate transporter like domains"/>
    <property type="match status" value="2"/>
</dbReference>
<feature type="region of interest" description="Disordered" evidence="7">
    <location>
        <begin position="39"/>
        <end position="59"/>
    </location>
</feature>
<keyword evidence="11" id="KW-1185">Reference proteome</keyword>
<evidence type="ECO:0000256" key="5">
    <source>
        <dbReference type="ARBA" id="ARBA00023136"/>
    </source>
</evidence>
<evidence type="ECO:0000313" key="11">
    <source>
        <dbReference type="Proteomes" id="UP000635477"/>
    </source>
</evidence>
<feature type="transmembrane region" description="Helical" evidence="8">
    <location>
        <begin position="155"/>
        <end position="172"/>
    </location>
</feature>
<evidence type="ECO:0000256" key="1">
    <source>
        <dbReference type="ARBA" id="ARBA00004141"/>
    </source>
</evidence>
<feature type="transmembrane region" description="Helical" evidence="8">
    <location>
        <begin position="475"/>
        <end position="496"/>
    </location>
</feature>
<evidence type="ECO:0000256" key="8">
    <source>
        <dbReference type="SAM" id="Phobius"/>
    </source>
</evidence>
<gene>
    <name evidence="10" type="ORF">FZEAL_9796</name>
</gene>
<evidence type="ECO:0000313" key="10">
    <source>
        <dbReference type="EMBL" id="KAF4971636.1"/>
    </source>
</evidence>
<reference evidence="10" key="1">
    <citation type="journal article" date="2020" name="BMC Genomics">
        <title>Correction to: Identification and distribution of gene clusters required for synthesis of sphingolipid metabolism inhibitors in diverse species of the filamentous fungus Fusarium.</title>
        <authorList>
            <person name="Kim H.S."/>
            <person name="Lohmar J.M."/>
            <person name="Busman M."/>
            <person name="Brown D.W."/>
            <person name="Naumann T.A."/>
            <person name="Divon H.H."/>
            <person name="Lysoe E."/>
            <person name="Uhlig S."/>
            <person name="Proctor R.H."/>
        </authorList>
    </citation>
    <scope>NUCLEOTIDE SEQUENCE</scope>
    <source>
        <strain evidence="10">NRRL 22465</strain>
    </source>
</reference>
<dbReference type="OrthoDB" id="5091607at2759"/>
<accession>A0A8H4U8C0</accession>
<dbReference type="EMBL" id="JABEYC010000959">
    <property type="protein sequence ID" value="KAF4971636.1"/>
    <property type="molecule type" value="Genomic_DNA"/>
</dbReference>
<keyword evidence="6" id="KW-0325">Glycoprotein</keyword>
<protein>
    <recommendedName>
        <fullName evidence="9">Major facilitator superfamily (MFS) profile domain-containing protein</fullName>
    </recommendedName>
</protein>
<evidence type="ECO:0000256" key="3">
    <source>
        <dbReference type="ARBA" id="ARBA00022692"/>
    </source>
</evidence>
<keyword evidence="5 8" id="KW-0472">Membrane</keyword>
<keyword evidence="4 8" id="KW-1133">Transmembrane helix</keyword>
<evidence type="ECO:0000259" key="9">
    <source>
        <dbReference type="PROSITE" id="PS50850"/>
    </source>
</evidence>
<feature type="transmembrane region" description="Helical" evidence="8">
    <location>
        <begin position="353"/>
        <end position="372"/>
    </location>
</feature>
<keyword evidence="2" id="KW-0813">Transport</keyword>
<feature type="transmembrane region" description="Helical" evidence="8">
    <location>
        <begin position="246"/>
        <end position="266"/>
    </location>
</feature>
<dbReference type="Pfam" id="PF07690">
    <property type="entry name" value="MFS_1"/>
    <property type="match status" value="1"/>
</dbReference>
<dbReference type="InterPro" id="IPR036259">
    <property type="entry name" value="MFS_trans_sf"/>
</dbReference>
<dbReference type="FunFam" id="1.20.1250.20:FF:000013">
    <property type="entry name" value="MFS general substrate transporter"/>
    <property type="match status" value="1"/>
</dbReference>
<feature type="transmembrane region" description="Helical" evidence="8">
    <location>
        <begin position="416"/>
        <end position="436"/>
    </location>
</feature>
<evidence type="ECO:0000256" key="7">
    <source>
        <dbReference type="SAM" id="MobiDB-lite"/>
    </source>
</evidence>
<evidence type="ECO:0000256" key="4">
    <source>
        <dbReference type="ARBA" id="ARBA00022989"/>
    </source>
</evidence>
<dbReference type="SUPFAM" id="SSF103473">
    <property type="entry name" value="MFS general substrate transporter"/>
    <property type="match status" value="1"/>
</dbReference>
<dbReference type="Proteomes" id="UP000635477">
    <property type="component" value="Unassembled WGS sequence"/>
</dbReference>
<reference evidence="10" key="2">
    <citation type="submission" date="2020-05" db="EMBL/GenBank/DDBJ databases">
        <authorList>
            <person name="Kim H.-S."/>
            <person name="Proctor R.H."/>
            <person name="Brown D.W."/>
        </authorList>
    </citation>
    <scope>NUCLEOTIDE SEQUENCE</scope>
    <source>
        <strain evidence="10">NRRL 22465</strain>
    </source>
</reference>
<dbReference type="AlphaFoldDB" id="A0A8H4U8C0"/>
<dbReference type="PANTHER" id="PTHR43791:SF38">
    <property type="entry name" value="MAJOR FACILITATOR SUPERFAMILY (MFS) PROFILE DOMAIN-CONTAINING PROTEIN"/>
    <property type="match status" value="1"/>
</dbReference>
<dbReference type="InterPro" id="IPR011701">
    <property type="entry name" value="MFS"/>
</dbReference>
<dbReference type="InterPro" id="IPR020846">
    <property type="entry name" value="MFS_dom"/>
</dbReference>
<evidence type="ECO:0000256" key="2">
    <source>
        <dbReference type="ARBA" id="ARBA00022448"/>
    </source>
</evidence>
<name>A0A8H4U8C0_9HYPO</name>
<dbReference type="GO" id="GO:0022857">
    <property type="term" value="F:transmembrane transporter activity"/>
    <property type="evidence" value="ECO:0007669"/>
    <property type="project" value="InterPro"/>
</dbReference>
<feature type="transmembrane region" description="Helical" evidence="8">
    <location>
        <begin position="96"/>
        <end position="113"/>
    </location>
</feature>
<organism evidence="10 11">
    <name type="scientific">Fusarium zealandicum</name>
    <dbReference type="NCBI Taxonomy" id="1053134"/>
    <lineage>
        <taxon>Eukaryota</taxon>
        <taxon>Fungi</taxon>
        <taxon>Dikarya</taxon>
        <taxon>Ascomycota</taxon>
        <taxon>Pezizomycotina</taxon>
        <taxon>Sordariomycetes</taxon>
        <taxon>Hypocreomycetidae</taxon>
        <taxon>Hypocreales</taxon>
        <taxon>Nectriaceae</taxon>
        <taxon>Fusarium</taxon>
        <taxon>Fusarium staphyleae species complex</taxon>
    </lineage>
</organism>
<feature type="transmembrane region" description="Helical" evidence="8">
    <location>
        <begin position="508"/>
        <end position="529"/>
    </location>
</feature>
<feature type="transmembrane region" description="Helical" evidence="8">
    <location>
        <begin position="214"/>
        <end position="234"/>
    </location>
</feature>